<dbReference type="Gene3D" id="3.40.1620.10">
    <property type="entry name" value="YefM-like domain"/>
    <property type="match status" value="1"/>
</dbReference>
<protein>
    <recommendedName>
        <fullName evidence="2">Antitoxin</fullName>
    </recommendedName>
</protein>
<dbReference type="Pfam" id="PF02604">
    <property type="entry name" value="PhdYeFM_antitox"/>
    <property type="match status" value="1"/>
</dbReference>
<dbReference type="EMBL" id="CP058708">
    <property type="protein sequence ID" value="QLH50774.1"/>
    <property type="molecule type" value="Genomic_DNA"/>
</dbReference>
<reference evidence="3 5" key="1">
    <citation type="submission" date="2014-02" db="EMBL/GenBank/DDBJ databases">
        <title>Expanding our view of genomic diversity in Candidatus Accumulibacter clades.</title>
        <authorList>
            <person name="Skennerton C.T."/>
            <person name="Barr J.J."/>
            <person name="Slater F.R."/>
            <person name="Bond P.L."/>
            <person name="Tyson G.W."/>
        </authorList>
    </citation>
    <scope>NUCLEOTIDE SEQUENCE [LARGE SCALE GENOMIC DNA]</scope>
    <source>
        <strain evidence="5">SK-02</strain>
    </source>
</reference>
<organism evidence="3 5">
    <name type="scientific">Candidatus Accumulibacter cognatus</name>
    <dbReference type="NCBI Taxonomy" id="2954383"/>
    <lineage>
        <taxon>Bacteria</taxon>
        <taxon>Pseudomonadati</taxon>
        <taxon>Pseudomonadota</taxon>
        <taxon>Betaproteobacteria</taxon>
        <taxon>Candidatus Accumulibacter</taxon>
    </lineage>
</organism>
<dbReference type="STRING" id="1453999.AW06_002351"/>
<name>A0A080M5N8_9PROT</name>
<accession>A0A080M5N8</accession>
<dbReference type="PANTHER" id="PTHR33713:SF6">
    <property type="entry name" value="ANTITOXIN YEFM"/>
    <property type="match status" value="1"/>
</dbReference>
<dbReference type="KEGG" id="acog:HWD57_13980"/>
<comment type="similarity">
    <text evidence="1 2">Belongs to the phD/YefM antitoxin family.</text>
</comment>
<comment type="function">
    <text evidence="2">Antitoxin component of a type II toxin-antitoxin (TA) system.</text>
</comment>
<evidence type="ECO:0000313" key="4">
    <source>
        <dbReference type="EMBL" id="QLH50774.1"/>
    </source>
</evidence>
<dbReference type="NCBIfam" id="TIGR01552">
    <property type="entry name" value="phd_fam"/>
    <property type="match status" value="1"/>
</dbReference>
<dbReference type="InterPro" id="IPR006442">
    <property type="entry name" value="Antitoxin_Phd/YefM"/>
</dbReference>
<dbReference type="Proteomes" id="UP000021315">
    <property type="component" value="Unassembled WGS sequence"/>
</dbReference>
<dbReference type="InterPro" id="IPR051405">
    <property type="entry name" value="phD/YefM_antitoxin"/>
</dbReference>
<dbReference type="Gene3D" id="1.10.1220.170">
    <property type="match status" value="1"/>
</dbReference>
<accession>A0A7D5NBL1</accession>
<reference evidence="4" key="3">
    <citation type="submission" date="2020-06" db="EMBL/GenBank/DDBJ databases">
        <authorList>
            <person name="Arumugam K."/>
            <person name="Besarab I."/>
            <person name="Haryono M."/>
            <person name="Bagci C."/>
            <person name="Beier S."/>
            <person name="Buchfink B."/>
            <person name="Gorska A."/>
            <person name="Qiu G."/>
            <person name="Huson D.H."/>
            <person name="Williams R.B."/>
        </authorList>
    </citation>
    <scope>NUCLEOTIDE SEQUENCE</scope>
    <source>
        <strain evidence="4">SSA1</strain>
    </source>
</reference>
<dbReference type="Proteomes" id="UP000509684">
    <property type="component" value="Chromosome"/>
</dbReference>
<dbReference type="SUPFAM" id="SSF143120">
    <property type="entry name" value="YefM-like"/>
    <property type="match status" value="1"/>
</dbReference>
<proteinExistence type="inferred from homology"/>
<keyword evidence="5" id="KW-1185">Reference proteome</keyword>
<sequence>MITLTASEARANLYRLIDQAAESHQPIHIAGKRSSAVLLSAEDWQAVQETLYLLSVPGMRESIKEGMAEPLGESATRLDW</sequence>
<evidence type="ECO:0000313" key="3">
    <source>
        <dbReference type="EMBL" id="KFB76597.1"/>
    </source>
</evidence>
<reference evidence="4 6" key="2">
    <citation type="journal article" date="2019" name="Microbiome">
        <title>Annotated bacterial chromosomes from frame-shift-corrected long-read metagenomic data.</title>
        <authorList>
            <person name="Arumugam K."/>
            <person name="Bagci C."/>
            <person name="Bessarab I."/>
            <person name="Beier S."/>
            <person name="Buchfink B."/>
            <person name="Gorska A."/>
            <person name="Qiu G."/>
            <person name="Huson D.H."/>
            <person name="Williams R.B.H."/>
        </authorList>
    </citation>
    <scope>NUCLEOTIDE SEQUENCE [LARGE SCALE GENOMIC DNA]</scope>
    <source>
        <strain evidence="4">SSA1</strain>
    </source>
</reference>
<evidence type="ECO:0000256" key="2">
    <source>
        <dbReference type="RuleBase" id="RU362080"/>
    </source>
</evidence>
<dbReference type="AlphaFoldDB" id="A0A080M5N8"/>
<dbReference type="RefSeq" id="WP_034949359.1">
    <property type="nucleotide sequence ID" value="NZ_JDST02000051.1"/>
</dbReference>
<evidence type="ECO:0000313" key="6">
    <source>
        <dbReference type="Proteomes" id="UP000509684"/>
    </source>
</evidence>
<evidence type="ECO:0000313" key="5">
    <source>
        <dbReference type="Proteomes" id="UP000021315"/>
    </source>
</evidence>
<dbReference type="EMBL" id="JDST02000051">
    <property type="protein sequence ID" value="KFB76597.1"/>
    <property type="molecule type" value="Genomic_DNA"/>
</dbReference>
<evidence type="ECO:0000256" key="1">
    <source>
        <dbReference type="ARBA" id="ARBA00009981"/>
    </source>
</evidence>
<dbReference type="PANTHER" id="PTHR33713">
    <property type="entry name" value="ANTITOXIN YAFN-RELATED"/>
    <property type="match status" value="1"/>
</dbReference>
<gene>
    <name evidence="3" type="primary">relJ</name>
    <name evidence="3" type="ORF">AW06_002351</name>
    <name evidence="4" type="ORF">HWD57_13980</name>
</gene>
<dbReference type="InterPro" id="IPR036165">
    <property type="entry name" value="YefM-like_sf"/>
</dbReference>